<accession>A0A1S1U5L1</accession>
<organism evidence="1 2">
    <name type="scientific">Janthinobacterium lividum</name>
    <dbReference type="NCBI Taxonomy" id="29581"/>
    <lineage>
        <taxon>Bacteria</taxon>
        <taxon>Pseudomonadati</taxon>
        <taxon>Pseudomonadota</taxon>
        <taxon>Betaproteobacteria</taxon>
        <taxon>Burkholderiales</taxon>
        <taxon>Oxalobacteraceae</taxon>
        <taxon>Janthinobacterium</taxon>
    </lineage>
</organism>
<protein>
    <submittedName>
        <fullName evidence="1">Uncharacterized protein</fullName>
    </submittedName>
</protein>
<name>A0A1S1U5L1_9BURK</name>
<dbReference type="AlphaFoldDB" id="A0A1S1U5L1"/>
<reference evidence="1 2" key="1">
    <citation type="submission" date="2015-06" db="EMBL/GenBank/DDBJ databases">
        <title>Draft genome sequencing of a biphenyl-degrading bacterium, Janthinobacterium lividum MEG1.</title>
        <authorList>
            <person name="Shimodaira J."/>
            <person name="Hatta T."/>
        </authorList>
    </citation>
    <scope>NUCLEOTIDE SEQUENCE [LARGE SCALE GENOMIC DNA]</scope>
    <source>
        <strain evidence="1 2">MEG1</strain>
    </source>
</reference>
<gene>
    <name evidence="1" type="ORF">AKG95_22610</name>
</gene>
<dbReference type="EMBL" id="LFKP01000011">
    <property type="protein sequence ID" value="OHV95074.1"/>
    <property type="molecule type" value="Genomic_DNA"/>
</dbReference>
<sequence length="143" mass="15452">MHMIAGNFFPPDYKTFPFKQGDLLLSQGEGGKFSVAKVLKIDTVEVGRGEAIYMGGKDIVATEDDYLLIIGCAYGEYEFDTAEEAQAAAREGSWTVRIGHAPNRSPGAAAGQALIGHEPVHESELEGYHLWKEAFDAGKAGVF</sequence>
<dbReference type="Proteomes" id="UP000179840">
    <property type="component" value="Unassembled WGS sequence"/>
</dbReference>
<proteinExistence type="predicted"/>
<evidence type="ECO:0000313" key="2">
    <source>
        <dbReference type="Proteomes" id="UP000179840"/>
    </source>
</evidence>
<comment type="caution">
    <text evidence="1">The sequence shown here is derived from an EMBL/GenBank/DDBJ whole genome shotgun (WGS) entry which is preliminary data.</text>
</comment>
<evidence type="ECO:0000313" key="1">
    <source>
        <dbReference type="EMBL" id="OHV95074.1"/>
    </source>
</evidence>